<gene>
    <name evidence="1" type="ORF">S01H1_41197</name>
</gene>
<name>X0V1F7_9ZZZZ</name>
<evidence type="ECO:0000313" key="1">
    <source>
        <dbReference type="EMBL" id="GAG11934.1"/>
    </source>
</evidence>
<proteinExistence type="predicted"/>
<reference evidence="1" key="1">
    <citation type="journal article" date="2014" name="Front. Microbiol.">
        <title>High frequency of phylogenetically diverse reductive dehalogenase-homologous genes in deep subseafloor sedimentary metagenomes.</title>
        <authorList>
            <person name="Kawai M."/>
            <person name="Futagami T."/>
            <person name="Toyoda A."/>
            <person name="Takaki Y."/>
            <person name="Nishi S."/>
            <person name="Hori S."/>
            <person name="Arai W."/>
            <person name="Tsubouchi T."/>
            <person name="Morono Y."/>
            <person name="Uchiyama I."/>
            <person name="Ito T."/>
            <person name="Fujiyama A."/>
            <person name="Inagaki F."/>
            <person name="Takami H."/>
        </authorList>
    </citation>
    <scope>NUCLEOTIDE SEQUENCE</scope>
    <source>
        <strain evidence="1">Expedition CK06-06</strain>
    </source>
</reference>
<feature type="non-terminal residue" evidence="1">
    <location>
        <position position="44"/>
    </location>
</feature>
<protein>
    <submittedName>
        <fullName evidence="1">Uncharacterized protein</fullName>
    </submittedName>
</protein>
<comment type="caution">
    <text evidence="1">The sequence shown here is derived from an EMBL/GenBank/DDBJ whole genome shotgun (WGS) entry which is preliminary data.</text>
</comment>
<organism evidence="1">
    <name type="scientific">marine sediment metagenome</name>
    <dbReference type="NCBI Taxonomy" id="412755"/>
    <lineage>
        <taxon>unclassified sequences</taxon>
        <taxon>metagenomes</taxon>
        <taxon>ecological metagenomes</taxon>
    </lineage>
</organism>
<dbReference type="AlphaFoldDB" id="X0V1F7"/>
<sequence>MHGWKSVYVPLEKGAVNGLTIEERMKLVEEAIKIAKEECTDKCD</sequence>
<accession>X0V1F7</accession>
<dbReference type="EMBL" id="BARS01026118">
    <property type="protein sequence ID" value="GAG11934.1"/>
    <property type="molecule type" value="Genomic_DNA"/>
</dbReference>